<protein>
    <submittedName>
        <fullName evidence="1">Uncharacterized protein</fullName>
    </submittedName>
</protein>
<dbReference type="OrthoDB" id="1577640at2759"/>
<reference evidence="1 2" key="1">
    <citation type="submission" date="2016-12" db="EMBL/GenBank/DDBJ databases">
        <title>The genomes of Aspergillus section Nigri reveals drivers in fungal speciation.</title>
        <authorList>
            <consortium name="DOE Joint Genome Institute"/>
            <person name="Vesth T.C."/>
            <person name="Nybo J."/>
            <person name="Theobald S."/>
            <person name="Brandl J."/>
            <person name="Frisvad J.C."/>
            <person name="Nielsen K.F."/>
            <person name="Lyhne E.K."/>
            <person name="Kogle M.E."/>
            <person name="Kuo A."/>
            <person name="Riley R."/>
            <person name="Clum A."/>
            <person name="Nolan M."/>
            <person name="Lipzen A."/>
            <person name="Salamov A."/>
            <person name="Henrissat B."/>
            <person name="Wiebenga A."/>
            <person name="De Vries R.P."/>
            <person name="Grigoriev I.V."/>
            <person name="Mortensen U.H."/>
            <person name="Andersen M.R."/>
            <person name="Baker S.E."/>
        </authorList>
    </citation>
    <scope>NUCLEOTIDE SEQUENCE [LARGE SCALE GENOMIC DNA]</scope>
    <source>
        <strain evidence="1 2">JOP 1030-1</strain>
    </source>
</reference>
<dbReference type="STRING" id="1450539.A0A319ATG6"/>
<name>A0A319ATG6_9EURO</name>
<organism evidence="1 2">
    <name type="scientific">Aspergillus saccharolyticus JOP 1030-1</name>
    <dbReference type="NCBI Taxonomy" id="1450539"/>
    <lineage>
        <taxon>Eukaryota</taxon>
        <taxon>Fungi</taxon>
        <taxon>Dikarya</taxon>
        <taxon>Ascomycota</taxon>
        <taxon>Pezizomycotina</taxon>
        <taxon>Eurotiomycetes</taxon>
        <taxon>Eurotiomycetidae</taxon>
        <taxon>Eurotiales</taxon>
        <taxon>Aspergillaceae</taxon>
        <taxon>Aspergillus</taxon>
        <taxon>Aspergillus subgen. Circumdati</taxon>
    </lineage>
</organism>
<accession>A0A319ATG6</accession>
<gene>
    <name evidence="1" type="ORF">BP01DRAFT_420445</name>
</gene>
<dbReference type="AlphaFoldDB" id="A0A319ATG6"/>
<keyword evidence="2" id="KW-1185">Reference proteome</keyword>
<sequence length="219" mass="25006">MLLDRQLVEVDEWLVETVAGQQESLEVIYSRCRAFPITPKTVVNAARSVDAMRVLLNSQIDQVVITDEVVKSALTGFESNECISLLLTRLGSEAVPITEDILIHAIRHKKLKALELLLERRRDLNLDAVWEAIWQDIEIDPYLLAKAAQALFPFAKFNVSNPMLDRFQPWDFDRFIRLCMQHRIPLSTTEATVELIVERSSLCTIDGFLNDHPEISFTA</sequence>
<dbReference type="EMBL" id="KZ821219">
    <property type="protein sequence ID" value="PYH49502.1"/>
    <property type="molecule type" value="Genomic_DNA"/>
</dbReference>
<proteinExistence type="predicted"/>
<evidence type="ECO:0000313" key="2">
    <source>
        <dbReference type="Proteomes" id="UP000248349"/>
    </source>
</evidence>
<dbReference type="RefSeq" id="XP_025435484.1">
    <property type="nucleotide sequence ID" value="XM_025579462.1"/>
</dbReference>
<evidence type="ECO:0000313" key="1">
    <source>
        <dbReference type="EMBL" id="PYH49502.1"/>
    </source>
</evidence>
<dbReference type="Proteomes" id="UP000248349">
    <property type="component" value="Unassembled WGS sequence"/>
</dbReference>
<dbReference type="GeneID" id="37080691"/>